<dbReference type="Proteomes" id="UP000299102">
    <property type="component" value="Unassembled WGS sequence"/>
</dbReference>
<organism evidence="2 3">
    <name type="scientific">Eumeta variegata</name>
    <name type="common">Bagworm moth</name>
    <name type="synonym">Eumeta japonica</name>
    <dbReference type="NCBI Taxonomy" id="151549"/>
    <lineage>
        <taxon>Eukaryota</taxon>
        <taxon>Metazoa</taxon>
        <taxon>Ecdysozoa</taxon>
        <taxon>Arthropoda</taxon>
        <taxon>Hexapoda</taxon>
        <taxon>Insecta</taxon>
        <taxon>Pterygota</taxon>
        <taxon>Neoptera</taxon>
        <taxon>Endopterygota</taxon>
        <taxon>Lepidoptera</taxon>
        <taxon>Glossata</taxon>
        <taxon>Ditrysia</taxon>
        <taxon>Tineoidea</taxon>
        <taxon>Psychidae</taxon>
        <taxon>Oiketicinae</taxon>
        <taxon>Eumeta</taxon>
    </lineage>
</organism>
<proteinExistence type="predicted"/>
<gene>
    <name evidence="2" type="ORF">EVAR_76085_1</name>
</gene>
<reference evidence="2 3" key="1">
    <citation type="journal article" date="2019" name="Commun. Biol.">
        <title>The bagworm genome reveals a unique fibroin gene that provides high tensile strength.</title>
        <authorList>
            <person name="Kono N."/>
            <person name="Nakamura H."/>
            <person name="Ohtoshi R."/>
            <person name="Tomita M."/>
            <person name="Numata K."/>
            <person name="Arakawa K."/>
        </authorList>
    </citation>
    <scope>NUCLEOTIDE SEQUENCE [LARGE SCALE GENOMIC DNA]</scope>
</reference>
<evidence type="ECO:0000313" key="2">
    <source>
        <dbReference type="EMBL" id="GBP45780.1"/>
    </source>
</evidence>
<feature type="region of interest" description="Disordered" evidence="1">
    <location>
        <begin position="64"/>
        <end position="92"/>
    </location>
</feature>
<evidence type="ECO:0000313" key="3">
    <source>
        <dbReference type="Proteomes" id="UP000299102"/>
    </source>
</evidence>
<sequence length="117" mass="12974">MIIFNCSLRIFYFEIAILRQITAENGIIVLLRGSGRRARRSHGWQRRQAVLSSWTHAVATRAIRQSPPGSTSLSRHRDRSLVAAPAPSQPSPRLTELLHISRSIGSSSFVASPVRSS</sequence>
<keyword evidence="3" id="KW-1185">Reference proteome</keyword>
<accession>A0A4C1W4H5</accession>
<protein>
    <submittedName>
        <fullName evidence="2">Uncharacterized protein</fullName>
    </submittedName>
</protein>
<dbReference type="EMBL" id="BGZK01000471">
    <property type="protein sequence ID" value="GBP45780.1"/>
    <property type="molecule type" value="Genomic_DNA"/>
</dbReference>
<evidence type="ECO:0000256" key="1">
    <source>
        <dbReference type="SAM" id="MobiDB-lite"/>
    </source>
</evidence>
<name>A0A4C1W4H5_EUMVA</name>
<dbReference type="AlphaFoldDB" id="A0A4C1W4H5"/>
<comment type="caution">
    <text evidence="2">The sequence shown here is derived from an EMBL/GenBank/DDBJ whole genome shotgun (WGS) entry which is preliminary data.</text>
</comment>